<reference evidence="2 3" key="1">
    <citation type="submission" date="2022-10" db="EMBL/GenBank/DDBJ databases">
        <title>Luteolibacter arcticus strain CCTCC AB 2014275, whole genome shotgun sequencing project.</title>
        <authorList>
            <person name="Zhao G."/>
            <person name="Shen L."/>
        </authorList>
    </citation>
    <scope>NUCLEOTIDE SEQUENCE [LARGE SCALE GENOMIC DNA]</scope>
    <source>
        <strain evidence="2 3">CCTCC AB 2014275</strain>
    </source>
</reference>
<keyword evidence="3" id="KW-1185">Reference proteome</keyword>
<dbReference type="RefSeq" id="WP_264490642.1">
    <property type="nucleotide sequence ID" value="NZ_JAPDDT010000029.1"/>
</dbReference>
<sequence length="138" mass="15175">MNPDSLIAATDSMDGQARAAATRDAANAWLHAARIVRLFRSAPRVLRQLRQHAGFTASMEKAAAYRGAMEVLARHVDEAITTPAPRVRPLGTRNSFRLACPPKPWRRRDGRVAGPVGRDQSRVPSSRSRRSASELLPI</sequence>
<dbReference type="EMBL" id="JAPDDT010000029">
    <property type="protein sequence ID" value="MCW1926534.1"/>
    <property type="molecule type" value="Genomic_DNA"/>
</dbReference>
<protein>
    <submittedName>
        <fullName evidence="2">Uncharacterized protein</fullName>
    </submittedName>
</protein>
<name>A0ABT3GSM7_9BACT</name>
<evidence type="ECO:0000313" key="3">
    <source>
        <dbReference type="Proteomes" id="UP001320876"/>
    </source>
</evidence>
<organism evidence="2 3">
    <name type="scientific">Luteolibacter arcticus</name>
    <dbReference type="NCBI Taxonomy" id="1581411"/>
    <lineage>
        <taxon>Bacteria</taxon>
        <taxon>Pseudomonadati</taxon>
        <taxon>Verrucomicrobiota</taxon>
        <taxon>Verrucomicrobiia</taxon>
        <taxon>Verrucomicrobiales</taxon>
        <taxon>Verrucomicrobiaceae</taxon>
        <taxon>Luteolibacter</taxon>
    </lineage>
</organism>
<evidence type="ECO:0000256" key="1">
    <source>
        <dbReference type="SAM" id="MobiDB-lite"/>
    </source>
</evidence>
<accession>A0ABT3GSM7</accession>
<comment type="caution">
    <text evidence="2">The sequence shown here is derived from an EMBL/GenBank/DDBJ whole genome shotgun (WGS) entry which is preliminary data.</text>
</comment>
<feature type="region of interest" description="Disordered" evidence="1">
    <location>
        <begin position="85"/>
        <end position="138"/>
    </location>
</feature>
<proteinExistence type="predicted"/>
<evidence type="ECO:0000313" key="2">
    <source>
        <dbReference type="EMBL" id="MCW1926534.1"/>
    </source>
</evidence>
<dbReference type="Proteomes" id="UP001320876">
    <property type="component" value="Unassembled WGS sequence"/>
</dbReference>
<gene>
    <name evidence="2" type="ORF">OKA05_28540</name>
</gene>